<dbReference type="GO" id="GO:0009092">
    <property type="term" value="P:homoserine metabolic process"/>
    <property type="evidence" value="ECO:0007669"/>
    <property type="project" value="TreeGrafter"/>
</dbReference>
<evidence type="ECO:0000256" key="3">
    <source>
        <dbReference type="PIRSR" id="PIRSR000443-1"/>
    </source>
</evidence>
<evidence type="ECO:0000313" key="5">
    <source>
        <dbReference type="EMBL" id="OKY95649.1"/>
    </source>
</evidence>
<comment type="similarity">
    <text evidence="2">Belongs to the AB hydrolase superfamily. MetX family.</text>
</comment>
<reference evidence="5 6" key="1">
    <citation type="journal article" date="2016" name="Nat. Biotechnol.">
        <title>Measurement of bacterial replication rates in microbial communities.</title>
        <authorList>
            <person name="Brown C.T."/>
            <person name="Olm M.R."/>
            <person name="Thomas B.C."/>
            <person name="Banfield J.F."/>
        </authorList>
    </citation>
    <scope>NUCLEOTIDE SEQUENCE [LARGE SCALE GENOMIC DNA]</scope>
    <source>
        <strain evidence="5">CAG:67_53_122</strain>
    </source>
</reference>
<sequence>MNIYRHNQPFELERGGILPELTIAFSTYGKLNAAHDNVIWVCHALTADSDVASWWPHTVEAGKFLDPTEHFIICANILGSHYGTTGPLHVNPATGRPYYKDFPELTIRDMVRAHRLLADILGIHRIHTLVGSSVGGFQAVEWAVQEPERIGKLVLIATAAKASPWSIAIDETQRMAIEADSTFGEPYATAGMKGLAAARAIGLLTYRGPEGYDLSQRDENDDFSSHRACTYQQYQGEKLCRRYNAYSYYKILNAFDTHDVGYQRGGVAAALQRITAECLVVGISTDLIFTVPEMQALHRMLPRSTYHQIDSPFGHDGFLVEHEQLNRILNPFIHSTHE</sequence>
<comment type="function">
    <text evidence="2">Transfers an acetyl group from acetyl-CoA to L-homoserine, forming acetyl-L-homoserine.</text>
</comment>
<keyword evidence="2" id="KW-0486">Methionine biosynthesis</keyword>
<feature type="domain" description="AB hydrolase-1" evidence="4">
    <location>
        <begin position="38"/>
        <end position="320"/>
    </location>
</feature>
<dbReference type="InterPro" id="IPR000073">
    <property type="entry name" value="AB_hydrolase_1"/>
</dbReference>
<dbReference type="EMBL" id="MNQH01000004">
    <property type="protein sequence ID" value="OKY95649.1"/>
    <property type="molecule type" value="Genomic_DNA"/>
</dbReference>
<keyword evidence="2" id="KW-0012">Acyltransferase</keyword>
<dbReference type="InterPro" id="IPR029058">
    <property type="entry name" value="AB_hydrolase_fold"/>
</dbReference>
<feature type="active site" evidence="2 3">
    <location>
        <position position="286"/>
    </location>
</feature>
<evidence type="ECO:0000259" key="4">
    <source>
        <dbReference type="Pfam" id="PF00561"/>
    </source>
</evidence>
<evidence type="ECO:0000313" key="6">
    <source>
        <dbReference type="Proteomes" id="UP000187417"/>
    </source>
</evidence>
<dbReference type="AlphaFoldDB" id="A0A1Q6F9U3"/>
<dbReference type="PANTHER" id="PTHR32268">
    <property type="entry name" value="HOMOSERINE O-ACETYLTRANSFERASE"/>
    <property type="match status" value="1"/>
</dbReference>
<keyword evidence="1 2" id="KW-0808">Transferase</keyword>
<dbReference type="InterPro" id="IPR008220">
    <property type="entry name" value="HAT_MetX-like"/>
</dbReference>
<dbReference type="GO" id="GO:0004414">
    <property type="term" value="F:homoserine O-acetyltransferase activity"/>
    <property type="evidence" value="ECO:0007669"/>
    <property type="project" value="UniProtKB-UniRule"/>
</dbReference>
<comment type="subunit">
    <text evidence="2">Homodimer.</text>
</comment>
<keyword evidence="2" id="KW-0963">Cytoplasm</keyword>
<feature type="binding site" evidence="2">
    <location>
        <position position="316"/>
    </location>
    <ligand>
        <name>substrate</name>
    </ligand>
</feature>
<dbReference type="Proteomes" id="UP000187417">
    <property type="component" value="Unassembled WGS sequence"/>
</dbReference>
<dbReference type="UniPathway" id="UPA00051">
    <property type="reaction ID" value="UER00074"/>
</dbReference>
<gene>
    <name evidence="2" type="primary">metXA</name>
    <name evidence="5" type="ORF">BHV66_03530</name>
</gene>
<comment type="caution">
    <text evidence="5">The sequence shown here is derived from an EMBL/GenBank/DDBJ whole genome shotgun (WGS) entry which is preliminary data.</text>
</comment>
<feature type="active site" evidence="2 3">
    <location>
        <position position="315"/>
    </location>
</feature>
<dbReference type="NCBIfam" id="TIGR01392">
    <property type="entry name" value="homoserO_Ac_trn"/>
    <property type="match status" value="1"/>
</dbReference>
<feature type="active site" description="Nucleophile" evidence="2 3">
    <location>
        <position position="133"/>
    </location>
</feature>
<keyword evidence="2" id="KW-0028">Amino-acid biosynthesis</keyword>
<organism evidence="5 6">
    <name type="scientific">Alistipes putredinis</name>
    <dbReference type="NCBI Taxonomy" id="28117"/>
    <lineage>
        <taxon>Bacteria</taxon>
        <taxon>Pseudomonadati</taxon>
        <taxon>Bacteroidota</taxon>
        <taxon>Bacteroidia</taxon>
        <taxon>Bacteroidales</taxon>
        <taxon>Rikenellaceae</taxon>
        <taxon>Alistipes</taxon>
    </lineage>
</organism>
<evidence type="ECO:0000256" key="2">
    <source>
        <dbReference type="HAMAP-Rule" id="MF_00296"/>
    </source>
</evidence>
<name>A0A1Q6F9U3_9BACT</name>
<dbReference type="PRINTS" id="PR00111">
    <property type="entry name" value="ABHYDROLASE"/>
</dbReference>
<comment type="catalytic activity">
    <reaction evidence="2">
        <text>L-homoserine + acetyl-CoA = O-acetyl-L-homoserine + CoA</text>
        <dbReference type="Rhea" id="RHEA:13701"/>
        <dbReference type="ChEBI" id="CHEBI:57287"/>
        <dbReference type="ChEBI" id="CHEBI:57288"/>
        <dbReference type="ChEBI" id="CHEBI:57476"/>
        <dbReference type="ChEBI" id="CHEBI:57716"/>
        <dbReference type="EC" id="2.3.1.31"/>
    </reaction>
</comment>
<comment type="subcellular location">
    <subcellularLocation>
        <location evidence="2">Cytoplasm</location>
    </subcellularLocation>
</comment>
<dbReference type="PANTHER" id="PTHR32268:SF11">
    <property type="entry name" value="HOMOSERINE O-ACETYLTRANSFERASE"/>
    <property type="match status" value="1"/>
</dbReference>
<evidence type="ECO:0000256" key="1">
    <source>
        <dbReference type="ARBA" id="ARBA00022679"/>
    </source>
</evidence>
<dbReference type="SUPFAM" id="SSF53474">
    <property type="entry name" value="alpha/beta-Hydrolases"/>
    <property type="match status" value="1"/>
</dbReference>
<dbReference type="HAMAP" id="MF_00296">
    <property type="entry name" value="MetX_acyltransf"/>
    <property type="match status" value="1"/>
</dbReference>
<dbReference type="RefSeq" id="WP_278339092.1">
    <property type="nucleotide sequence ID" value="NZ_BAAFLA010000015.1"/>
</dbReference>
<protein>
    <recommendedName>
        <fullName evidence="2">Homoserine O-acetyltransferase</fullName>
        <shortName evidence="2">HAT</shortName>
        <ecNumber evidence="2">2.3.1.31</ecNumber>
    </recommendedName>
    <alternativeName>
        <fullName evidence="2">Homoserine transacetylase</fullName>
        <shortName evidence="2">HTA</shortName>
    </alternativeName>
</protein>
<dbReference type="GO" id="GO:0009086">
    <property type="term" value="P:methionine biosynthetic process"/>
    <property type="evidence" value="ECO:0007669"/>
    <property type="project" value="UniProtKB-UniRule"/>
</dbReference>
<dbReference type="Pfam" id="PF00561">
    <property type="entry name" value="Abhydrolase_1"/>
    <property type="match status" value="1"/>
</dbReference>
<dbReference type="STRING" id="28117.BHV66_03530"/>
<comment type="caution">
    <text evidence="2">Lacks conserved residue(s) required for the propagation of feature annotation.</text>
</comment>
<feature type="binding site" evidence="2">
    <location>
        <position position="199"/>
    </location>
    <ligand>
        <name>substrate</name>
    </ligand>
</feature>
<accession>A0A1Q6F9U3</accession>
<dbReference type="Gene3D" id="3.40.50.1820">
    <property type="entry name" value="alpha/beta hydrolase"/>
    <property type="match status" value="1"/>
</dbReference>
<proteinExistence type="inferred from homology"/>
<comment type="pathway">
    <text evidence="2">Amino-acid biosynthesis; L-methionine biosynthesis via de novo pathway; O-acetyl-L-homoserine from L-homoserine: step 1/1.</text>
</comment>
<dbReference type="EC" id="2.3.1.31" evidence="2"/>
<dbReference type="GO" id="GO:0005737">
    <property type="term" value="C:cytoplasm"/>
    <property type="evidence" value="ECO:0007669"/>
    <property type="project" value="UniProtKB-SubCell"/>
</dbReference>
<dbReference type="PIRSF" id="PIRSF000443">
    <property type="entry name" value="Homoser_Ac_trans"/>
    <property type="match status" value="1"/>
</dbReference>